<gene>
    <name evidence="8" type="ordered locus">CCNA_02651</name>
</gene>
<feature type="domain" description="EamA" evidence="7">
    <location>
        <begin position="143"/>
        <end position="279"/>
    </location>
</feature>
<dbReference type="GO" id="GO:0016020">
    <property type="term" value="C:membrane"/>
    <property type="evidence" value="ECO:0007669"/>
    <property type="project" value="UniProtKB-SubCell"/>
</dbReference>
<dbReference type="SMR" id="A0A0H3CB29"/>
<feature type="transmembrane region" description="Helical" evidence="6">
    <location>
        <begin position="172"/>
        <end position="191"/>
    </location>
</feature>
<dbReference type="InterPro" id="IPR050638">
    <property type="entry name" value="AA-Vitamin_Transporters"/>
</dbReference>
<feature type="transmembrane region" description="Helical" evidence="6">
    <location>
        <begin position="88"/>
        <end position="110"/>
    </location>
</feature>
<dbReference type="AlphaFoldDB" id="A0A0H3CB29"/>
<evidence type="ECO:0000256" key="2">
    <source>
        <dbReference type="ARBA" id="ARBA00007362"/>
    </source>
</evidence>
<comment type="subcellular location">
    <subcellularLocation>
        <location evidence="1">Membrane</location>
        <topology evidence="1">Multi-pass membrane protein</topology>
    </subcellularLocation>
</comment>
<dbReference type="HOGENOM" id="CLU_033863_20_0_5"/>
<evidence type="ECO:0000313" key="9">
    <source>
        <dbReference type="Proteomes" id="UP000001364"/>
    </source>
</evidence>
<keyword evidence="4 6" id="KW-1133">Transmembrane helix</keyword>
<feature type="transmembrane region" description="Helical" evidence="6">
    <location>
        <begin position="34"/>
        <end position="54"/>
    </location>
</feature>
<dbReference type="GeneID" id="7332754"/>
<comment type="similarity">
    <text evidence="2">Belongs to the EamA transporter family.</text>
</comment>
<dbReference type="Gene3D" id="1.10.3730.20">
    <property type="match status" value="1"/>
</dbReference>
<keyword evidence="3 6" id="KW-0812">Transmembrane</keyword>
<dbReference type="RefSeq" id="YP_002518024.1">
    <property type="nucleotide sequence ID" value="NC_011916.1"/>
</dbReference>
<dbReference type="RefSeq" id="WP_010920424.1">
    <property type="nucleotide sequence ID" value="NC_011916.1"/>
</dbReference>
<dbReference type="Proteomes" id="UP000001364">
    <property type="component" value="Chromosome"/>
</dbReference>
<feature type="domain" description="EamA" evidence="7">
    <location>
        <begin position="8"/>
        <end position="132"/>
    </location>
</feature>
<dbReference type="EMBL" id="CP001340">
    <property type="protein sequence ID" value="ACL96116.1"/>
    <property type="molecule type" value="Genomic_DNA"/>
</dbReference>
<evidence type="ECO:0000256" key="3">
    <source>
        <dbReference type="ARBA" id="ARBA00022692"/>
    </source>
</evidence>
<dbReference type="PANTHER" id="PTHR32322:SF2">
    <property type="entry name" value="EAMA DOMAIN-CONTAINING PROTEIN"/>
    <property type="match status" value="1"/>
</dbReference>
<evidence type="ECO:0000256" key="1">
    <source>
        <dbReference type="ARBA" id="ARBA00004141"/>
    </source>
</evidence>
<accession>A0A0H3CB29</accession>
<dbReference type="OrthoDB" id="7158585at2"/>
<evidence type="ECO:0000256" key="5">
    <source>
        <dbReference type="ARBA" id="ARBA00023136"/>
    </source>
</evidence>
<dbReference type="Pfam" id="PF00892">
    <property type="entry name" value="EamA"/>
    <property type="match status" value="2"/>
</dbReference>
<feature type="transmembrane region" description="Helical" evidence="6">
    <location>
        <begin position="262"/>
        <end position="280"/>
    </location>
</feature>
<feature type="transmembrane region" description="Helical" evidence="6">
    <location>
        <begin position="140"/>
        <end position="160"/>
    </location>
</feature>
<evidence type="ECO:0000259" key="7">
    <source>
        <dbReference type="Pfam" id="PF00892"/>
    </source>
</evidence>
<dbReference type="PANTHER" id="PTHR32322">
    <property type="entry name" value="INNER MEMBRANE TRANSPORTER"/>
    <property type="match status" value="1"/>
</dbReference>
<evidence type="ECO:0000256" key="6">
    <source>
        <dbReference type="SAM" id="Phobius"/>
    </source>
</evidence>
<organism evidence="8 9">
    <name type="scientific">Caulobacter vibrioides (strain NA1000 / CB15N)</name>
    <name type="common">Caulobacter crescentus</name>
    <dbReference type="NCBI Taxonomy" id="565050"/>
    <lineage>
        <taxon>Bacteria</taxon>
        <taxon>Pseudomonadati</taxon>
        <taxon>Pseudomonadota</taxon>
        <taxon>Alphaproteobacteria</taxon>
        <taxon>Caulobacterales</taxon>
        <taxon>Caulobacteraceae</taxon>
        <taxon>Caulobacter</taxon>
    </lineage>
</organism>
<feature type="transmembrane region" description="Helical" evidence="6">
    <location>
        <begin position="61"/>
        <end position="82"/>
    </location>
</feature>
<keyword evidence="9" id="KW-1185">Reference proteome</keyword>
<sequence>MSLRDFGLLVLICLIWAGSNIISKLVVAHWGVPPLYYAAVRFALVAALTLPWLLPAPRPTWRMVLVGLLMGGGNFALLFMGFQTASPSAASVVIQVGVPFTTLLSVLILGEKIRWRRGLGIALTLLGAVVVMWSPKGIELSAGLWLIVAAAFTGSLGAVMMKQIEGVKPLQFQAWVGFSSVWPLAAMSAFMEPGQVAAGFAAGWPFVAAVVFSAVVVSILAHTAYYGLIQRYEANLIAPLTLMTPLFTIGMGVVVTNDHFDLRMGIGAALALLGVLIIALRRNQVMPLLTSLRSRLQ</sequence>
<evidence type="ECO:0000256" key="4">
    <source>
        <dbReference type="ARBA" id="ARBA00022989"/>
    </source>
</evidence>
<protein>
    <submittedName>
        <fullName evidence="8">Drug/metabolite transporter (DMT) family protein</fullName>
    </submittedName>
</protein>
<proteinExistence type="inferred from homology"/>
<dbReference type="PATRIC" id="fig|565050.3.peg.2600"/>
<dbReference type="KEGG" id="ccs:CCNA_02651"/>
<keyword evidence="5 6" id="KW-0472">Membrane</keyword>
<dbReference type="PhylomeDB" id="A0A0H3CB29"/>
<feature type="transmembrane region" description="Helical" evidence="6">
    <location>
        <begin position="236"/>
        <end position="256"/>
    </location>
</feature>
<dbReference type="InterPro" id="IPR000620">
    <property type="entry name" value="EamA_dom"/>
</dbReference>
<dbReference type="InterPro" id="IPR037185">
    <property type="entry name" value="EmrE-like"/>
</dbReference>
<evidence type="ECO:0000313" key="8">
    <source>
        <dbReference type="EMBL" id="ACL96116.1"/>
    </source>
</evidence>
<reference evidence="8 9" key="1">
    <citation type="journal article" date="2010" name="J. Bacteriol.">
        <title>The genetic basis of laboratory adaptation in Caulobacter crescentus.</title>
        <authorList>
            <person name="Marks M.E."/>
            <person name="Castro-Rojas C.M."/>
            <person name="Teiling C."/>
            <person name="Du L."/>
            <person name="Kapatral V."/>
            <person name="Walunas T.L."/>
            <person name="Crosson S."/>
        </authorList>
    </citation>
    <scope>NUCLEOTIDE SEQUENCE [LARGE SCALE GENOMIC DNA]</scope>
    <source>
        <strain evidence="9">NA1000 / CB15N</strain>
    </source>
</reference>
<feature type="transmembrane region" description="Helical" evidence="6">
    <location>
        <begin position="203"/>
        <end position="229"/>
    </location>
</feature>
<dbReference type="SUPFAM" id="SSF103481">
    <property type="entry name" value="Multidrug resistance efflux transporter EmrE"/>
    <property type="match status" value="2"/>
</dbReference>
<feature type="transmembrane region" description="Helical" evidence="6">
    <location>
        <begin position="117"/>
        <end position="134"/>
    </location>
</feature>
<name>A0A0H3CB29_CAUVN</name>